<reference evidence="1 2" key="1">
    <citation type="submission" date="2023-04" db="EMBL/GenBank/DDBJ databases">
        <title>Forest soil microbial communities from Buena Vista Peninsula, Colon Province, Panama.</title>
        <authorList>
            <person name="Bouskill N."/>
        </authorList>
    </citation>
    <scope>NUCLEOTIDE SEQUENCE [LARGE SCALE GENOMIC DNA]</scope>
    <source>
        <strain evidence="1 2">CFH S0262</strain>
    </source>
</reference>
<dbReference type="Proteomes" id="UP001160334">
    <property type="component" value="Unassembled WGS sequence"/>
</dbReference>
<accession>A0ABT6M932</accession>
<evidence type="ECO:0008006" key="3">
    <source>
        <dbReference type="Google" id="ProtNLM"/>
    </source>
</evidence>
<evidence type="ECO:0000313" key="2">
    <source>
        <dbReference type="Proteomes" id="UP001160334"/>
    </source>
</evidence>
<protein>
    <recommendedName>
        <fullName evidence="3">Transcriptional regulator</fullName>
    </recommendedName>
</protein>
<sequence length="53" mass="5976">MKRTLLALDRIQARLENELDTTAGLTEREVGYRAGISEALMQVMETKKSIAPR</sequence>
<name>A0ABT6M932_9NOCA</name>
<gene>
    <name evidence="1" type="ORF">M2280_002026</name>
</gene>
<evidence type="ECO:0000313" key="1">
    <source>
        <dbReference type="EMBL" id="MDH6280813.1"/>
    </source>
</evidence>
<proteinExistence type="predicted"/>
<comment type="caution">
    <text evidence="1">The sequence shown here is derived from an EMBL/GenBank/DDBJ whole genome shotgun (WGS) entry which is preliminary data.</text>
</comment>
<organism evidence="1 2">
    <name type="scientific">Prescottella agglutinans</name>
    <dbReference type="NCBI Taxonomy" id="1644129"/>
    <lineage>
        <taxon>Bacteria</taxon>
        <taxon>Bacillati</taxon>
        <taxon>Actinomycetota</taxon>
        <taxon>Actinomycetes</taxon>
        <taxon>Mycobacteriales</taxon>
        <taxon>Nocardiaceae</taxon>
        <taxon>Prescottella</taxon>
    </lineage>
</organism>
<keyword evidence="2" id="KW-1185">Reference proteome</keyword>
<dbReference type="RefSeq" id="WP_280760151.1">
    <property type="nucleotide sequence ID" value="NZ_JARXVC010000004.1"/>
</dbReference>
<dbReference type="EMBL" id="JARXVC010000004">
    <property type="protein sequence ID" value="MDH6280813.1"/>
    <property type="molecule type" value="Genomic_DNA"/>
</dbReference>